<dbReference type="Proteomes" id="UP001164929">
    <property type="component" value="Chromosome 8"/>
</dbReference>
<accession>A0AAD6MIX2</accession>
<evidence type="ECO:0000313" key="1">
    <source>
        <dbReference type="EMBL" id="KAJ6986441.1"/>
    </source>
</evidence>
<organism evidence="1 2">
    <name type="scientific">Populus alba x Populus x berolinensis</name>
    <dbReference type="NCBI Taxonomy" id="444605"/>
    <lineage>
        <taxon>Eukaryota</taxon>
        <taxon>Viridiplantae</taxon>
        <taxon>Streptophyta</taxon>
        <taxon>Embryophyta</taxon>
        <taxon>Tracheophyta</taxon>
        <taxon>Spermatophyta</taxon>
        <taxon>Magnoliopsida</taxon>
        <taxon>eudicotyledons</taxon>
        <taxon>Gunneridae</taxon>
        <taxon>Pentapetalae</taxon>
        <taxon>rosids</taxon>
        <taxon>fabids</taxon>
        <taxon>Malpighiales</taxon>
        <taxon>Salicaceae</taxon>
        <taxon>Saliceae</taxon>
        <taxon>Populus</taxon>
    </lineage>
</organism>
<dbReference type="AlphaFoldDB" id="A0AAD6MIX2"/>
<dbReference type="EMBL" id="JAQIZT010000008">
    <property type="protein sequence ID" value="KAJ6986441.1"/>
    <property type="molecule type" value="Genomic_DNA"/>
</dbReference>
<comment type="caution">
    <text evidence="1">The sequence shown here is derived from an EMBL/GenBank/DDBJ whole genome shotgun (WGS) entry which is preliminary data.</text>
</comment>
<keyword evidence="2" id="KW-1185">Reference proteome</keyword>
<name>A0AAD6MIX2_9ROSI</name>
<protein>
    <submittedName>
        <fullName evidence="1">Uncharacterized protein</fullName>
    </submittedName>
</protein>
<proteinExistence type="predicted"/>
<evidence type="ECO:0000313" key="2">
    <source>
        <dbReference type="Proteomes" id="UP001164929"/>
    </source>
</evidence>
<sequence>MFTPTEEAVAVNHAKSSEGAGYGRCGGLEEVQERWVSWMRLAMERRDREARLERASRLEKEKDKEFEDGWNSDLDCKEYECDLKDHYWAN</sequence>
<gene>
    <name evidence="1" type="ORF">NC653_019824</name>
</gene>
<reference evidence="1" key="1">
    <citation type="journal article" date="2023" name="Mol. Ecol. Resour.">
        <title>Chromosome-level genome assembly of a triploid poplar Populus alba 'Berolinensis'.</title>
        <authorList>
            <person name="Chen S."/>
            <person name="Yu Y."/>
            <person name="Wang X."/>
            <person name="Wang S."/>
            <person name="Zhang T."/>
            <person name="Zhou Y."/>
            <person name="He R."/>
            <person name="Meng N."/>
            <person name="Wang Y."/>
            <person name="Liu W."/>
            <person name="Liu Z."/>
            <person name="Liu J."/>
            <person name="Guo Q."/>
            <person name="Huang H."/>
            <person name="Sederoff R.R."/>
            <person name="Wang G."/>
            <person name="Qu G."/>
            <person name="Chen S."/>
        </authorList>
    </citation>
    <scope>NUCLEOTIDE SEQUENCE</scope>
    <source>
        <strain evidence="1">SC-2020</strain>
    </source>
</reference>